<dbReference type="PROSITE" id="PS00108">
    <property type="entry name" value="PROTEIN_KINASE_ST"/>
    <property type="match status" value="1"/>
</dbReference>
<comment type="caution">
    <text evidence="10">The sequence shown here is derived from an EMBL/GenBank/DDBJ whole genome shotgun (WGS) entry which is preliminary data.</text>
</comment>
<organism evidence="10 11">
    <name type="scientific">Ceratocystis lukuohia</name>
    <dbReference type="NCBI Taxonomy" id="2019550"/>
    <lineage>
        <taxon>Eukaryota</taxon>
        <taxon>Fungi</taxon>
        <taxon>Dikarya</taxon>
        <taxon>Ascomycota</taxon>
        <taxon>Pezizomycotina</taxon>
        <taxon>Sordariomycetes</taxon>
        <taxon>Hypocreomycetidae</taxon>
        <taxon>Microascales</taxon>
        <taxon>Ceratocystidaceae</taxon>
        <taxon>Ceratocystis</taxon>
    </lineage>
</organism>
<evidence type="ECO:0000313" key="10">
    <source>
        <dbReference type="EMBL" id="KAL2886987.1"/>
    </source>
</evidence>
<dbReference type="SUPFAM" id="SSF56112">
    <property type="entry name" value="Protein kinase-like (PK-like)"/>
    <property type="match status" value="1"/>
</dbReference>
<evidence type="ECO:0000256" key="3">
    <source>
        <dbReference type="ARBA" id="ARBA00022679"/>
    </source>
</evidence>
<gene>
    <name evidence="10" type="ORF">HOO65_050108</name>
</gene>
<evidence type="ECO:0000256" key="1">
    <source>
        <dbReference type="ARBA" id="ARBA00012513"/>
    </source>
</evidence>
<name>A0ABR4MFD6_9PEZI</name>
<keyword evidence="5 10" id="KW-0418">Kinase</keyword>
<dbReference type="Gene3D" id="1.10.510.10">
    <property type="entry name" value="Transferase(Phosphotransferase) domain 1"/>
    <property type="match status" value="1"/>
</dbReference>
<evidence type="ECO:0000256" key="2">
    <source>
        <dbReference type="ARBA" id="ARBA00022527"/>
    </source>
</evidence>
<keyword evidence="2" id="KW-0723">Serine/threonine-protein kinase</keyword>
<dbReference type="InterPro" id="IPR011009">
    <property type="entry name" value="Kinase-like_dom_sf"/>
</dbReference>
<evidence type="ECO:0000256" key="8">
    <source>
        <dbReference type="ARBA" id="ARBA00048679"/>
    </source>
</evidence>
<dbReference type="InterPro" id="IPR008271">
    <property type="entry name" value="Ser/Thr_kinase_AS"/>
</dbReference>
<evidence type="ECO:0000313" key="11">
    <source>
        <dbReference type="Proteomes" id="UP001610728"/>
    </source>
</evidence>
<dbReference type="EC" id="2.7.11.1" evidence="1"/>
<keyword evidence="4" id="KW-0547">Nucleotide-binding</keyword>
<dbReference type="Pfam" id="PF00069">
    <property type="entry name" value="Pkinase"/>
    <property type="match status" value="2"/>
</dbReference>
<dbReference type="GeneID" id="98118720"/>
<comment type="catalytic activity">
    <reaction evidence="7">
        <text>L-threonyl-[protein] + ATP = O-phospho-L-threonyl-[protein] + ADP + H(+)</text>
        <dbReference type="Rhea" id="RHEA:46608"/>
        <dbReference type="Rhea" id="RHEA-COMP:11060"/>
        <dbReference type="Rhea" id="RHEA-COMP:11605"/>
        <dbReference type="ChEBI" id="CHEBI:15378"/>
        <dbReference type="ChEBI" id="CHEBI:30013"/>
        <dbReference type="ChEBI" id="CHEBI:30616"/>
        <dbReference type="ChEBI" id="CHEBI:61977"/>
        <dbReference type="ChEBI" id="CHEBI:456216"/>
        <dbReference type="EC" id="2.7.11.1"/>
    </reaction>
</comment>
<keyword evidence="3" id="KW-0808">Transferase</keyword>
<evidence type="ECO:0000256" key="4">
    <source>
        <dbReference type="ARBA" id="ARBA00022741"/>
    </source>
</evidence>
<dbReference type="PANTHER" id="PTHR47634:SF9">
    <property type="entry name" value="PROTEIN KINASE DOMAIN-CONTAINING PROTEIN-RELATED"/>
    <property type="match status" value="1"/>
</dbReference>
<dbReference type="GO" id="GO:0016301">
    <property type="term" value="F:kinase activity"/>
    <property type="evidence" value="ECO:0007669"/>
    <property type="project" value="UniProtKB-KW"/>
</dbReference>
<comment type="catalytic activity">
    <reaction evidence="8">
        <text>L-seryl-[protein] + ATP = O-phospho-L-seryl-[protein] + ADP + H(+)</text>
        <dbReference type="Rhea" id="RHEA:17989"/>
        <dbReference type="Rhea" id="RHEA-COMP:9863"/>
        <dbReference type="Rhea" id="RHEA-COMP:11604"/>
        <dbReference type="ChEBI" id="CHEBI:15378"/>
        <dbReference type="ChEBI" id="CHEBI:29999"/>
        <dbReference type="ChEBI" id="CHEBI:30616"/>
        <dbReference type="ChEBI" id="CHEBI:83421"/>
        <dbReference type="ChEBI" id="CHEBI:456216"/>
        <dbReference type="EC" id="2.7.11.1"/>
    </reaction>
</comment>
<sequence length="444" mass="50084">MDRILRWHGRSLAGVGMQWGNEAVGRAFRSRISLSLRVPSTLRAYGYLHDMLLQHPMEEETLPLYESEQYYPVKIGQVFADRYEVVGKLGYGAHSTNWLCRDLRSHSFRTVKVSTCLGHQPQASAFRERAVYRHIAAVTAQSTHPGKHLIRTLHDDFSLDGTSGSHHALVFRPMYATMRERARQHPHGVLRLADAKRLIRGLLLALAFLHDEAGVVHTDLKTDNLMLTIEDGGMLNDFVHQEETSPSMCRKSPEGGLIYRSRAFRPPDAGMGAGTPMLCDFGDARIGLVQQPCRHVQPVVFRAPEVVFDMEWGTGADMWNVSGLVWELIQGERLFRDVVDISGGGHNAFRHSARMVALLGNPPESFLHRSMATAQCFDTDGSWIAQNEAEVPPVSLQNLECRYGSASTERNDFLDFIRATLQWLPENRQPARELLQHPWLLTTQ</sequence>
<evidence type="ECO:0000259" key="9">
    <source>
        <dbReference type="PROSITE" id="PS50011"/>
    </source>
</evidence>
<dbReference type="PROSITE" id="PS50011">
    <property type="entry name" value="PROTEIN_KINASE_DOM"/>
    <property type="match status" value="1"/>
</dbReference>
<feature type="domain" description="Protein kinase" evidence="9">
    <location>
        <begin position="83"/>
        <end position="440"/>
    </location>
</feature>
<dbReference type="SMART" id="SM00220">
    <property type="entry name" value="S_TKc"/>
    <property type="match status" value="1"/>
</dbReference>
<dbReference type="Proteomes" id="UP001610728">
    <property type="component" value="Unassembled WGS sequence"/>
</dbReference>
<dbReference type="Gene3D" id="3.30.200.20">
    <property type="entry name" value="Phosphorylase Kinase, domain 1"/>
    <property type="match status" value="1"/>
</dbReference>
<keyword evidence="6" id="KW-0067">ATP-binding</keyword>
<dbReference type="PANTHER" id="PTHR47634">
    <property type="entry name" value="PROTEIN KINASE DOMAIN-CONTAINING PROTEIN-RELATED"/>
    <property type="match status" value="1"/>
</dbReference>
<dbReference type="InterPro" id="IPR051334">
    <property type="entry name" value="SRPK"/>
</dbReference>
<evidence type="ECO:0000256" key="7">
    <source>
        <dbReference type="ARBA" id="ARBA00047899"/>
    </source>
</evidence>
<dbReference type="EMBL" id="JABSNW010000005">
    <property type="protein sequence ID" value="KAL2886987.1"/>
    <property type="molecule type" value="Genomic_DNA"/>
</dbReference>
<reference evidence="10 11" key="1">
    <citation type="submission" date="2020-05" db="EMBL/GenBank/DDBJ databases">
        <title>Ceratocystis lukuohia genome.</title>
        <authorList>
            <person name="Harrington T.C."/>
            <person name="Kim K."/>
            <person name="Mayers C.G."/>
        </authorList>
    </citation>
    <scope>NUCLEOTIDE SEQUENCE [LARGE SCALE GENOMIC DNA]</scope>
    <source>
        <strain evidence="10 11">C4212</strain>
    </source>
</reference>
<evidence type="ECO:0000256" key="6">
    <source>
        <dbReference type="ARBA" id="ARBA00022840"/>
    </source>
</evidence>
<evidence type="ECO:0000256" key="5">
    <source>
        <dbReference type="ARBA" id="ARBA00022777"/>
    </source>
</evidence>
<proteinExistence type="predicted"/>
<keyword evidence="11" id="KW-1185">Reference proteome</keyword>
<accession>A0ABR4MFD6</accession>
<protein>
    <recommendedName>
        <fullName evidence="1">non-specific serine/threonine protein kinase</fullName>
        <ecNumber evidence="1">2.7.11.1</ecNumber>
    </recommendedName>
</protein>
<dbReference type="InterPro" id="IPR000719">
    <property type="entry name" value="Prot_kinase_dom"/>
</dbReference>
<dbReference type="RefSeq" id="XP_070858167.1">
    <property type="nucleotide sequence ID" value="XM_071003303.1"/>
</dbReference>